<feature type="region of interest" description="Disordered" evidence="1">
    <location>
        <begin position="178"/>
        <end position="226"/>
    </location>
</feature>
<dbReference type="Proteomes" id="UP001629113">
    <property type="component" value="Unassembled WGS sequence"/>
</dbReference>
<gene>
    <name evidence="2" type="ORF">PVAG01_05975</name>
</gene>
<organism evidence="2 3">
    <name type="scientific">Phlyctema vagabunda</name>
    <dbReference type="NCBI Taxonomy" id="108571"/>
    <lineage>
        <taxon>Eukaryota</taxon>
        <taxon>Fungi</taxon>
        <taxon>Dikarya</taxon>
        <taxon>Ascomycota</taxon>
        <taxon>Pezizomycotina</taxon>
        <taxon>Leotiomycetes</taxon>
        <taxon>Helotiales</taxon>
        <taxon>Dermateaceae</taxon>
        <taxon>Phlyctema</taxon>
    </lineage>
</organism>
<keyword evidence="3" id="KW-1185">Reference proteome</keyword>
<evidence type="ECO:0000313" key="3">
    <source>
        <dbReference type="Proteomes" id="UP001629113"/>
    </source>
</evidence>
<reference evidence="2 3" key="1">
    <citation type="submission" date="2024-06" db="EMBL/GenBank/DDBJ databases">
        <title>Complete genome of Phlyctema vagabunda strain 19-DSS-EL-015.</title>
        <authorList>
            <person name="Fiorenzani C."/>
        </authorList>
    </citation>
    <scope>NUCLEOTIDE SEQUENCE [LARGE SCALE GENOMIC DNA]</scope>
    <source>
        <strain evidence="2 3">19-DSS-EL-015</strain>
    </source>
</reference>
<comment type="caution">
    <text evidence="2">The sequence shown here is derived from an EMBL/GenBank/DDBJ whole genome shotgun (WGS) entry which is preliminary data.</text>
</comment>
<evidence type="ECO:0000256" key="1">
    <source>
        <dbReference type="SAM" id="MobiDB-lite"/>
    </source>
</evidence>
<name>A0ABR4PES0_9HELO</name>
<proteinExistence type="predicted"/>
<dbReference type="EMBL" id="JBFCZG010000005">
    <property type="protein sequence ID" value="KAL3421819.1"/>
    <property type="molecule type" value="Genomic_DNA"/>
</dbReference>
<evidence type="ECO:0000313" key="2">
    <source>
        <dbReference type="EMBL" id="KAL3421819.1"/>
    </source>
</evidence>
<protein>
    <submittedName>
        <fullName evidence="2">Uncharacterized protein</fullName>
    </submittedName>
</protein>
<sequence length="226" mass="25528">MISNPNFAPGGPNRSRYFPVPIADGTSQIHPREPAVFPQGQYNEFQAPDSDSELCLKQSLSKALYEETTSHNDTRARLQATFSTWARWERALQIERNKSSNFSETNSFLRVQLDIALGKIVILEEKLRLIEGENKRLSGPAKRAESFILGEGTPDTLSDYYTADEYLIGSDRLLRPPKRSLHSPFANESSKRRKDSSPLPLPTPCYTRPSPCTPKAMYRGDSRESF</sequence>
<accession>A0ABR4PES0</accession>